<dbReference type="InterPro" id="IPR036554">
    <property type="entry name" value="GHMP_kinase_C_sf"/>
</dbReference>
<dbReference type="InterPro" id="IPR052203">
    <property type="entry name" value="GHMP_Kinase-Related"/>
</dbReference>
<feature type="domain" description="GHMP kinase C-terminal" evidence="7">
    <location>
        <begin position="248"/>
        <end position="322"/>
    </location>
</feature>
<dbReference type="PIRSF" id="PIRSF036406">
    <property type="entry name" value="Hept_kin"/>
    <property type="match status" value="1"/>
</dbReference>
<reference evidence="8 9" key="1">
    <citation type="journal article" date="2011" name="J. Bacteriol.">
        <title>Draft genome sequence of the anoxygenic filamentous phototrophic bacterium Oscillochloris trichoides subsp. DG-6.</title>
        <authorList>
            <person name="Kuznetsov B.B."/>
            <person name="Ivanovsky R.N."/>
            <person name="Keppen O.I."/>
            <person name="Sukhacheva M.V."/>
            <person name="Bumazhkin B.K."/>
            <person name="Patutina E.O."/>
            <person name="Beletsky A.V."/>
            <person name="Mardanov A.V."/>
            <person name="Baslerov R.V."/>
            <person name="Panteleeva A.N."/>
            <person name="Kolganova T.V."/>
            <person name="Ravin N.V."/>
            <person name="Skryabin K.G."/>
        </authorList>
    </citation>
    <scope>NUCLEOTIDE SEQUENCE [LARGE SCALE GENOMIC DNA]</scope>
    <source>
        <strain evidence="8 9">DG-6</strain>
    </source>
</reference>
<dbReference type="InterPro" id="IPR001174">
    <property type="entry name" value="HddA/FKP"/>
</dbReference>
<dbReference type="STRING" id="765420.OSCT_0568"/>
<keyword evidence="9" id="KW-1185">Reference proteome</keyword>
<dbReference type="EMBL" id="ADVR01000010">
    <property type="protein sequence ID" value="EFO81552.1"/>
    <property type="molecule type" value="Genomic_DNA"/>
</dbReference>
<dbReference type="OrthoDB" id="9812992at2"/>
<evidence type="ECO:0000313" key="8">
    <source>
        <dbReference type="EMBL" id="EFO81552.1"/>
    </source>
</evidence>
<organism evidence="8 9">
    <name type="scientific">Oscillochloris trichoides DG-6</name>
    <dbReference type="NCBI Taxonomy" id="765420"/>
    <lineage>
        <taxon>Bacteria</taxon>
        <taxon>Bacillati</taxon>
        <taxon>Chloroflexota</taxon>
        <taxon>Chloroflexia</taxon>
        <taxon>Chloroflexales</taxon>
        <taxon>Chloroflexineae</taxon>
        <taxon>Oscillochloridaceae</taxon>
        <taxon>Oscillochloris</taxon>
    </lineage>
</organism>
<dbReference type="AlphaFoldDB" id="E1IB67"/>
<dbReference type="GO" id="GO:0042352">
    <property type="term" value="P:GDP-L-fucose salvage"/>
    <property type="evidence" value="ECO:0007669"/>
    <property type="project" value="TreeGrafter"/>
</dbReference>
<keyword evidence="1" id="KW-0808">Transferase</keyword>
<dbReference type="SUPFAM" id="SSF54211">
    <property type="entry name" value="Ribosomal protein S5 domain 2-like"/>
    <property type="match status" value="1"/>
</dbReference>
<evidence type="ECO:0000256" key="1">
    <source>
        <dbReference type="ARBA" id="ARBA00022679"/>
    </source>
</evidence>
<dbReference type="InterPro" id="IPR013750">
    <property type="entry name" value="GHMP_kinase_C_dom"/>
</dbReference>
<dbReference type="Pfam" id="PF00288">
    <property type="entry name" value="GHMP_kinases_N"/>
    <property type="match status" value="1"/>
</dbReference>
<dbReference type="InterPro" id="IPR020568">
    <property type="entry name" value="Ribosomal_Su5_D2-typ_SF"/>
</dbReference>
<dbReference type="GO" id="GO:0005524">
    <property type="term" value="F:ATP binding"/>
    <property type="evidence" value="ECO:0007669"/>
    <property type="project" value="UniProtKB-KW"/>
</dbReference>
<evidence type="ECO:0000259" key="7">
    <source>
        <dbReference type="Pfam" id="PF08544"/>
    </source>
</evidence>
<keyword evidence="4" id="KW-0067">ATP-binding</keyword>
<evidence type="ECO:0000313" key="9">
    <source>
        <dbReference type="Proteomes" id="UP000054010"/>
    </source>
</evidence>
<dbReference type="GO" id="GO:0050201">
    <property type="term" value="F:fucokinase activity"/>
    <property type="evidence" value="ECO:0007669"/>
    <property type="project" value="TreeGrafter"/>
</dbReference>
<gene>
    <name evidence="8" type="ORF">OSCT_0568</name>
</gene>
<dbReference type="PANTHER" id="PTHR32463">
    <property type="entry name" value="L-FUCOSE KINASE"/>
    <property type="match status" value="1"/>
</dbReference>
<evidence type="ECO:0000259" key="6">
    <source>
        <dbReference type="Pfam" id="PF00288"/>
    </source>
</evidence>
<comment type="caution">
    <text evidence="8">The sequence shown here is derived from an EMBL/GenBank/DDBJ whole genome shotgun (WGS) entry which is preliminary data.</text>
</comment>
<accession>E1IB67</accession>
<dbReference type="Pfam" id="PF08544">
    <property type="entry name" value="GHMP_kinases_C"/>
    <property type="match status" value="1"/>
</dbReference>
<dbReference type="InterPro" id="IPR014606">
    <property type="entry name" value="Heptose_7-P_kinase"/>
</dbReference>
<name>E1IB67_9CHLR</name>
<keyword evidence="3 8" id="KW-0418">Kinase</keyword>
<dbReference type="InterPro" id="IPR006204">
    <property type="entry name" value="GHMP_kinase_N_dom"/>
</dbReference>
<proteinExistence type="inferred from homology"/>
<evidence type="ECO:0000256" key="4">
    <source>
        <dbReference type="ARBA" id="ARBA00022840"/>
    </source>
</evidence>
<evidence type="ECO:0000256" key="5">
    <source>
        <dbReference type="ARBA" id="ARBA00038121"/>
    </source>
</evidence>
<dbReference type="HOGENOM" id="CLU_048558_1_0_0"/>
<sequence length="350" mass="38642">MRIYKARAPMRIGFFGGGTDVSPYAEEHGGKVLNCTINLFVRCMLTPSRQPGITIRSLDLQEVSRLVNEREWDGRLGLPQAVLDAMPLLQSVRSAEKPGFKLTMFSDAPPGSGLGSSSALVVSMLKLLYAIAGQSYDPHQLAELAYRIERVDMGIPGGRQDQYAAVFGGMCLYHFGKDRVIVEPVITDPTALMELESCLIIGYIGDRQLLTRHLMDDQVQRLVKGDTLRYHDETKAFVDEATRLLRGLRIADFGRLLHDAWEVKKAFSPHIAPPIVDEVYALARRQGAWGGKITGAGGGGFMVFACPFDRRLDLERALTEAGVIVRPFSFVPHGVQSWTVEEPDPVPTGE</sequence>
<dbReference type="eggNOG" id="COG2605">
    <property type="taxonomic scope" value="Bacteria"/>
</dbReference>
<dbReference type="Proteomes" id="UP000054010">
    <property type="component" value="Unassembled WGS sequence"/>
</dbReference>
<dbReference type="SUPFAM" id="SSF55060">
    <property type="entry name" value="GHMP Kinase, C-terminal domain"/>
    <property type="match status" value="1"/>
</dbReference>
<feature type="domain" description="GHMP kinase N-terminal" evidence="6">
    <location>
        <begin position="94"/>
        <end position="169"/>
    </location>
</feature>
<evidence type="ECO:0000256" key="2">
    <source>
        <dbReference type="ARBA" id="ARBA00022741"/>
    </source>
</evidence>
<dbReference type="PANTHER" id="PTHR32463:SF0">
    <property type="entry name" value="L-FUCOSE KINASE"/>
    <property type="match status" value="1"/>
</dbReference>
<dbReference type="PRINTS" id="PR00960">
    <property type="entry name" value="LMBPPROTEIN"/>
</dbReference>
<protein>
    <submittedName>
        <fullName evidence="8">GHMP kinase</fullName>
    </submittedName>
</protein>
<evidence type="ECO:0000256" key="3">
    <source>
        <dbReference type="ARBA" id="ARBA00022777"/>
    </source>
</evidence>
<comment type="similarity">
    <text evidence="5">Belongs to the GHMP kinase family.</text>
</comment>
<dbReference type="Gene3D" id="3.30.230.120">
    <property type="match status" value="1"/>
</dbReference>
<keyword evidence="2" id="KW-0547">Nucleotide-binding</keyword>